<name>A0A327M8B6_9PROT</name>
<protein>
    <recommendedName>
        <fullName evidence="3">Calcium-binding protein</fullName>
    </recommendedName>
</protein>
<dbReference type="AlphaFoldDB" id="A0A327M8B6"/>
<comment type="caution">
    <text evidence="1">The sequence shown here is derived from an EMBL/GenBank/DDBJ whole genome shotgun (WGS) entry which is preliminary data.</text>
</comment>
<dbReference type="OrthoDB" id="7276445at2"/>
<evidence type="ECO:0000313" key="1">
    <source>
        <dbReference type="EMBL" id="RAI59551.1"/>
    </source>
</evidence>
<reference evidence="2" key="1">
    <citation type="submission" date="2018-06" db="EMBL/GenBank/DDBJ databases">
        <authorList>
            <person name="Khan S.A."/>
        </authorList>
    </citation>
    <scope>NUCLEOTIDE SEQUENCE [LARGE SCALE GENOMIC DNA]</scope>
    <source>
        <strain evidence="2">DB-1506</strain>
    </source>
</reference>
<gene>
    <name evidence="1" type="ORF">DOO78_08105</name>
</gene>
<proteinExistence type="predicted"/>
<evidence type="ECO:0008006" key="3">
    <source>
        <dbReference type="Google" id="ProtNLM"/>
    </source>
</evidence>
<sequence length="414" mass="40387">MTTIIGPAAGHATLQGTAGDDLIIAAGAGNTLYGNGGSDTISAGRYGEAEVFAGSLYDGAFGLATTIKLNGTGNILHGGDADFTVTSWSGGTTLELGNGTNHVSLGGSGNQVTVGLGTNDIVAGAGAASVVVSGLDLYGNGGYAVATTVHFSGLGNSFSNQATGGRYPLDGHITLIGGSGEGTYDLGWGTGTLRTSGLHNEITTGYGTYDITAGSGADTVHVGSIYGIGSDVTIRLAGAGNRVDGIASHATVSGGSGGAEIAFQMSDYGGTLYDLHLGGVGNHIVAPGAMAGSVIVAGSGGADVTFSGIGDITLRGSGNAVHLDAAQATLHDLSTGLVVGTTQYADTTIIGFGAARGAVVEVTADPDGIDNLAEVMAALHDDGTGNAVLTLAGGAVTFAGLHAAALHEANFRLV</sequence>
<organism evidence="1 2">
    <name type="scientific">Roseicella frigidaeris</name>
    <dbReference type="NCBI Taxonomy" id="2230885"/>
    <lineage>
        <taxon>Bacteria</taxon>
        <taxon>Pseudomonadati</taxon>
        <taxon>Pseudomonadota</taxon>
        <taxon>Alphaproteobacteria</taxon>
        <taxon>Acetobacterales</taxon>
        <taxon>Roseomonadaceae</taxon>
        <taxon>Roseicella</taxon>
    </lineage>
</organism>
<accession>A0A327M8B6</accession>
<keyword evidence="2" id="KW-1185">Reference proteome</keyword>
<dbReference type="EMBL" id="QLIX01000004">
    <property type="protein sequence ID" value="RAI59551.1"/>
    <property type="molecule type" value="Genomic_DNA"/>
</dbReference>
<dbReference type="Proteomes" id="UP000249065">
    <property type="component" value="Unassembled WGS sequence"/>
</dbReference>
<evidence type="ECO:0000313" key="2">
    <source>
        <dbReference type="Proteomes" id="UP000249065"/>
    </source>
</evidence>
<dbReference type="RefSeq" id="WP_111469239.1">
    <property type="nucleotide sequence ID" value="NZ_QLIX01000004.1"/>
</dbReference>